<evidence type="ECO:0000313" key="2">
    <source>
        <dbReference type="Proteomes" id="UP000664940"/>
    </source>
</evidence>
<name>A0A834ARC4_9CHIR</name>
<dbReference type="AlphaFoldDB" id="A0A834ARC4"/>
<organism evidence="1 2">
    <name type="scientific">Phyllostomus discolor</name>
    <name type="common">pale spear-nosed bat</name>
    <dbReference type="NCBI Taxonomy" id="89673"/>
    <lineage>
        <taxon>Eukaryota</taxon>
        <taxon>Metazoa</taxon>
        <taxon>Chordata</taxon>
        <taxon>Craniata</taxon>
        <taxon>Vertebrata</taxon>
        <taxon>Euteleostomi</taxon>
        <taxon>Mammalia</taxon>
        <taxon>Eutheria</taxon>
        <taxon>Laurasiatheria</taxon>
        <taxon>Chiroptera</taxon>
        <taxon>Yangochiroptera</taxon>
        <taxon>Phyllostomidae</taxon>
        <taxon>Phyllostominae</taxon>
        <taxon>Phyllostomus</taxon>
    </lineage>
</organism>
<dbReference type="PANTHER" id="PTHR19446">
    <property type="entry name" value="REVERSE TRANSCRIPTASES"/>
    <property type="match status" value="1"/>
</dbReference>
<sequence length="132" mass="15277">MPGFQARSLVGGRRASERQPHIDVLSLSPSLPLSLKINNLLKNYLIALKNRMPRNKFIKGVKGLHSESYKTLKNETEEYINKWKHIPCSWEGRINIIKMSILPKAIHRFSAISVKIPMAYFTELKQIFQNFI</sequence>
<evidence type="ECO:0000313" key="1">
    <source>
        <dbReference type="EMBL" id="KAF6114481.1"/>
    </source>
</evidence>
<comment type="caution">
    <text evidence="1">The sequence shown here is derived from an EMBL/GenBank/DDBJ whole genome shotgun (WGS) entry which is preliminary data.</text>
</comment>
<dbReference type="Proteomes" id="UP000664940">
    <property type="component" value="Unassembled WGS sequence"/>
</dbReference>
<accession>A0A834ARC4</accession>
<dbReference type="EMBL" id="JABVXQ010000004">
    <property type="protein sequence ID" value="KAF6114481.1"/>
    <property type="molecule type" value="Genomic_DNA"/>
</dbReference>
<proteinExistence type="predicted"/>
<gene>
    <name evidence="1" type="ORF">HJG60_010475</name>
</gene>
<protein>
    <submittedName>
        <fullName evidence="1">Uncharacterized protein</fullName>
    </submittedName>
</protein>
<reference evidence="1 2" key="1">
    <citation type="journal article" date="2020" name="Nature">
        <title>Six reference-quality genomes reveal evolution of bat adaptations.</title>
        <authorList>
            <person name="Jebb D."/>
            <person name="Huang Z."/>
            <person name="Pippel M."/>
            <person name="Hughes G.M."/>
            <person name="Lavrichenko K."/>
            <person name="Devanna P."/>
            <person name="Winkler S."/>
            <person name="Jermiin L.S."/>
            <person name="Skirmuntt E.C."/>
            <person name="Katzourakis A."/>
            <person name="Burkitt-Gray L."/>
            <person name="Ray D.A."/>
            <person name="Sullivan K.A.M."/>
            <person name="Roscito J.G."/>
            <person name="Kirilenko B.M."/>
            <person name="Davalos L.M."/>
            <person name="Corthals A.P."/>
            <person name="Power M.L."/>
            <person name="Jones G."/>
            <person name="Ransome R.D."/>
            <person name="Dechmann D.K.N."/>
            <person name="Locatelli A.G."/>
            <person name="Puechmaille S.J."/>
            <person name="Fedrigo O."/>
            <person name="Jarvis E.D."/>
            <person name="Hiller M."/>
            <person name="Vernes S.C."/>
            <person name="Myers E.W."/>
            <person name="Teeling E.C."/>
        </authorList>
    </citation>
    <scope>NUCLEOTIDE SEQUENCE [LARGE SCALE GENOMIC DNA]</scope>
    <source>
        <strain evidence="1">Bat1K_MPI-CBG_1</strain>
    </source>
</reference>